<comment type="similarity">
    <text evidence="2">Belongs to the TMEM175 family.</text>
</comment>
<feature type="compositionally biased region" description="Low complexity" evidence="17">
    <location>
        <begin position="82"/>
        <end position="92"/>
    </location>
</feature>
<feature type="compositionally biased region" description="Basic and acidic residues" evidence="17">
    <location>
        <begin position="70"/>
        <end position="81"/>
    </location>
</feature>
<feature type="transmembrane region" description="Helical" evidence="18">
    <location>
        <begin position="491"/>
        <end position="514"/>
    </location>
</feature>
<reference evidence="19" key="3">
    <citation type="submission" date="2025-08" db="UniProtKB">
        <authorList>
            <consortium name="Ensembl"/>
        </authorList>
    </citation>
    <scope>IDENTIFICATION</scope>
    <source>
        <strain evidence="19">HSOK</strain>
    </source>
</reference>
<comment type="subcellular location">
    <subcellularLocation>
        <location evidence="1">Membrane</location>
        <topology evidence="1">Multi-pass membrane protein</topology>
    </subcellularLocation>
</comment>
<keyword evidence="5 18" id="KW-0812">Transmembrane</keyword>
<keyword evidence="8 18" id="KW-1133">Transmembrane helix</keyword>
<evidence type="ECO:0000313" key="20">
    <source>
        <dbReference type="Proteomes" id="UP000265200"/>
    </source>
</evidence>
<dbReference type="Ensembl" id="ENSORLT00015004296.1">
    <property type="protein sequence ID" value="ENSORLP00015006396.1"/>
    <property type="gene ID" value="ENSORLG00015007223.1"/>
</dbReference>
<reference key="1">
    <citation type="journal article" date="2007" name="Nature">
        <title>The medaka draft genome and insights into vertebrate genome evolution.</title>
        <authorList>
            <person name="Kasahara M."/>
            <person name="Naruse K."/>
            <person name="Sasaki S."/>
            <person name="Nakatani Y."/>
            <person name="Qu W."/>
            <person name="Ahsan B."/>
            <person name="Yamada T."/>
            <person name="Nagayasu Y."/>
            <person name="Doi K."/>
            <person name="Kasai Y."/>
            <person name="Jindo T."/>
            <person name="Kobayashi D."/>
            <person name="Shimada A."/>
            <person name="Toyoda A."/>
            <person name="Kuroki Y."/>
            <person name="Fujiyama A."/>
            <person name="Sasaki T."/>
            <person name="Shimizu A."/>
            <person name="Asakawa S."/>
            <person name="Shimizu N."/>
            <person name="Hashimoto S."/>
            <person name="Yang J."/>
            <person name="Lee Y."/>
            <person name="Matsushima K."/>
            <person name="Sugano S."/>
            <person name="Sakaizumi M."/>
            <person name="Narita T."/>
            <person name="Ohishi K."/>
            <person name="Haga S."/>
            <person name="Ohta F."/>
            <person name="Nomoto H."/>
            <person name="Nogata K."/>
            <person name="Morishita T."/>
            <person name="Endo T."/>
            <person name="Shin-I T."/>
            <person name="Takeda H."/>
            <person name="Morishita S."/>
            <person name="Kohara Y."/>
        </authorList>
    </citation>
    <scope>NUCLEOTIDE SEQUENCE [LARGE SCALE GENOMIC DNA]</scope>
    <source>
        <strain>Hd-rR</strain>
    </source>
</reference>
<keyword evidence="10 18" id="KW-0472">Membrane</keyword>
<evidence type="ECO:0000256" key="14">
    <source>
        <dbReference type="ARBA" id="ARBA00034430"/>
    </source>
</evidence>
<sequence>MAEDDSVGALVKLTIFEERCRKCARGCFLCLRPQSVGTPLLFVNIPVVYRAPPPCTSAMVGSSDDSDVIEQHAEEEMEKSRAASSPSLLGGSSRREGHSSTQSSHRLLAYSDALISIIATVMILPVAHTKVENSEELRQSLQLLLSAKIAVYLMTFLIVTVAWAAHIRLFQVIVRIDDCLALLNLACMMLITFLPYTFSLMAMFPQNILGMLLFCGCVMVIGIIQCVIVLYAFSRPFLLDEQIQISENQNFYRSHILKVIMRVPIMCFFAIIFSFIFFQLSYVLLAIVVFLPYISQTLKWCYGKAFGQVEESPDEVLFYTYLPSEPLSKERVEAFSDGVYAIVATLLILDICEDNVPDPAVVQQRFGGSLVAALQAYGPEYLAYFGSFATVGLLWFVHHSLFLHVTKATRLMGLLNAFSLAFVGGLPLAYQLTHEFPRNSRNELEAIQISCVIIFFAGIFQLALWVVALYNQRESLHPDVWYGGREHVFMLAKLALYPCVALGTFFLTCVLAEFSASIFHLMEITVPFAFLLLRLLVRIGLALLRLLFCPDRPDLRSVVEEDESRVSFNSVVT</sequence>
<evidence type="ECO:0000256" key="15">
    <source>
        <dbReference type="ARBA" id="ARBA00034544"/>
    </source>
</evidence>
<reference evidence="19 20" key="2">
    <citation type="submission" date="2017-04" db="EMBL/GenBank/DDBJ databases">
        <title>CpG methylation of centromeres and impact of large insertions on vertebrate speciation.</title>
        <authorList>
            <person name="Ichikawa K."/>
            <person name="Yoshimura J."/>
            <person name="Morishita S."/>
        </authorList>
    </citation>
    <scope>NUCLEOTIDE SEQUENCE</scope>
    <source>
        <strain evidence="19 20">HSOK</strain>
    </source>
</reference>
<evidence type="ECO:0000256" key="7">
    <source>
        <dbReference type="ARBA" id="ARBA00022958"/>
    </source>
</evidence>
<evidence type="ECO:0000256" key="10">
    <source>
        <dbReference type="ARBA" id="ARBA00023136"/>
    </source>
</evidence>
<evidence type="ECO:0000256" key="3">
    <source>
        <dbReference type="ARBA" id="ARBA00022448"/>
    </source>
</evidence>
<dbReference type="Proteomes" id="UP000265200">
    <property type="component" value="Chromosome 9"/>
</dbReference>
<feature type="transmembrane region" description="Helical" evidence="18">
    <location>
        <begin position="381"/>
        <end position="402"/>
    </location>
</feature>
<keyword evidence="6" id="KW-0631">Potassium channel</keyword>
<reference evidence="19" key="4">
    <citation type="submission" date="2025-09" db="UniProtKB">
        <authorList>
            <consortium name="Ensembl"/>
        </authorList>
    </citation>
    <scope>IDENTIFICATION</scope>
    <source>
        <strain evidence="19">HSOK</strain>
    </source>
</reference>
<keyword evidence="11" id="KW-0407">Ion channel</keyword>
<feature type="transmembrane region" description="Helical" evidence="18">
    <location>
        <begin position="179"/>
        <end position="202"/>
    </location>
</feature>
<dbReference type="Pfam" id="PF06736">
    <property type="entry name" value="TMEM175"/>
    <property type="match status" value="2"/>
</dbReference>
<dbReference type="PANTHER" id="PTHR31462">
    <property type="entry name" value="ENDOSOMAL/LYSOSOMAL POTASSIUM CHANNEL TMEM175"/>
    <property type="match status" value="1"/>
</dbReference>
<keyword evidence="4" id="KW-0633">Potassium transport</keyword>
<feature type="transmembrane region" description="Helical" evidence="18">
    <location>
        <begin position="526"/>
        <end position="548"/>
    </location>
</feature>
<dbReference type="GO" id="GO:0015252">
    <property type="term" value="F:proton channel activity"/>
    <property type="evidence" value="ECO:0007669"/>
    <property type="project" value="InterPro"/>
</dbReference>
<accession>A0A3P9HF72</accession>
<feature type="region of interest" description="Disordered" evidence="17">
    <location>
        <begin position="70"/>
        <end position="103"/>
    </location>
</feature>
<evidence type="ECO:0000256" key="16">
    <source>
        <dbReference type="ARBA" id="ARBA00044317"/>
    </source>
</evidence>
<evidence type="ECO:0000256" key="5">
    <source>
        <dbReference type="ARBA" id="ARBA00022692"/>
    </source>
</evidence>
<keyword evidence="3" id="KW-0813">Transport</keyword>
<evidence type="ECO:0000256" key="11">
    <source>
        <dbReference type="ARBA" id="ARBA00023303"/>
    </source>
</evidence>
<evidence type="ECO:0000256" key="13">
    <source>
        <dbReference type="ARBA" id="ARBA00030477"/>
    </source>
</evidence>
<feature type="transmembrane region" description="Helical" evidence="18">
    <location>
        <begin position="446"/>
        <end position="470"/>
    </location>
</feature>
<dbReference type="GO" id="GO:0016020">
    <property type="term" value="C:membrane"/>
    <property type="evidence" value="ECO:0007669"/>
    <property type="project" value="UniProtKB-SubCell"/>
</dbReference>
<organism evidence="19 20">
    <name type="scientific">Oryzias latipes</name>
    <name type="common">Japanese rice fish</name>
    <name type="synonym">Japanese killifish</name>
    <dbReference type="NCBI Taxonomy" id="8090"/>
    <lineage>
        <taxon>Eukaryota</taxon>
        <taxon>Metazoa</taxon>
        <taxon>Chordata</taxon>
        <taxon>Craniata</taxon>
        <taxon>Vertebrata</taxon>
        <taxon>Euteleostomi</taxon>
        <taxon>Actinopterygii</taxon>
        <taxon>Neopterygii</taxon>
        <taxon>Teleostei</taxon>
        <taxon>Neoteleostei</taxon>
        <taxon>Acanthomorphata</taxon>
        <taxon>Ovalentaria</taxon>
        <taxon>Atherinomorphae</taxon>
        <taxon>Beloniformes</taxon>
        <taxon>Adrianichthyidae</taxon>
        <taxon>Oryziinae</taxon>
        <taxon>Oryzias</taxon>
    </lineage>
</organism>
<evidence type="ECO:0000256" key="18">
    <source>
        <dbReference type="SAM" id="Phobius"/>
    </source>
</evidence>
<keyword evidence="7" id="KW-0630">Potassium</keyword>
<dbReference type="AlphaFoldDB" id="A0A3P9HF72"/>
<evidence type="ECO:0000256" key="4">
    <source>
        <dbReference type="ARBA" id="ARBA00022538"/>
    </source>
</evidence>
<feature type="transmembrane region" description="Helical" evidence="18">
    <location>
        <begin position="263"/>
        <end position="294"/>
    </location>
</feature>
<feature type="transmembrane region" description="Helical" evidence="18">
    <location>
        <begin position="208"/>
        <end position="233"/>
    </location>
</feature>
<evidence type="ECO:0000256" key="9">
    <source>
        <dbReference type="ARBA" id="ARBA00023065"/>
    </source>
</evidence>
<dbReference type="PANTHER" id="PTHR31462:SF5">
    <property type="entry name" value="ENDOSOMAL_LYSOSOMAL PROTON CHANNEL TMEM175"/>
    <property type="match status" value="1"/>
</dbReference>
<evidence type="ECO:0000256" key="2">
    <source>
        <dbReference type="ARBA" id="ARBA00006920"/>
    </source>
</evidence>
<evidence type="ECO:0000313" key="19">
    <source>
        <dbReference type="Ensembl" id="ENSORLP00015006396.1"/>
    </source>
</evidence>
<comment type="catalytic activity">
    <reaction evidence="14">
        <text>K(+)(in) = K(+)(out)</text>
        <dbReference type="Rhea" id="RHEA:29463"/>
        <dbReference type="ChEBI" id="CHEBI:29103"/>
    </reaction>
</comment>
<dbReference type="GO" id="GO:0005267">
    <property type="term" value="F:potassium channel activity"/>
    <property type="evidence" value="ECO:0007669"/>
    <property type="project" value="UniProtKB-KW"/>
</dbReference>
<dbReference type="InterPro" id="IPR010617">
    <property type="entry name" value="TMEM175-like"/>
</dbReference>
<feature type="transmembrane region" description="Helical" evidence="18">
    <location>
        <begin position="149"/>
        <end position="167"/>
    </location>
</feature>
<evidence type="ECO:0000256" key="12">
    <source>
        <dbReference type="ARBA" id="ARBA00024169"/>
    </source>
</evidence>
<feature type="transmembrane region" description="Helical" evidence="18">
    <location>
        <begin position="107"/>
        <end position="129"/>
    </location>
</feature>
<proteinExistence type="inferred from homology"/>
<name>A0A3P9HF72_ORYLA</name>
<evidence type="ECO:0000256" key="6">
    <source>
        <dbReference type="ARBA" id="ARBA00022826"/>
    </source>
</evidence>
<evidence type="ECO:0000256" key="1">
    <source>
        <dbReference type="ARBA" id="ARBA00004141"/>
    </source>
</evidence>
<evidence type="ECO:0000256" key="17">
    <source>
        <dbReference type="SAM" id="MobiDB-lite"/>
    </source>
</evidence>
<feature type="transmembrane region" description="Helical" evidence="18">
    <location>
        <begin position="414"/>
        <end position="434"/>
    </location>
</feature>
<evidence type="ECO:0000256" key="8">
    <source>
        <dbReference type="ARBA" id="ARBA00022989"/>
    </source>
</evidence>
<keyword evidence="9" id="KW-0406">Ion transport</keyword>
<comment type="catalytic activity">
    <reaction evidence="12">
        <text>H(+)(in) = H(+)(out)</text>
        <dbReference type="Rhea" id="RHEA:34979"/>
        <dbReference type="ChEBI" id="CHEBI:15378"/>
    </reaction>
</comment>
<protein>
    <recommendedName>
        <fullName evidence="15">Endosomal/lysosomal proton channel TMEM175</fullName>
    </recommendedName>
    <alternativeName>
        <fullName evidence="16">Potassium channel TMEM175</fullName>
    </alternativeName>
    <alternativeName>
        <fullName evidence="13">Transmembrane protein 175</fullName>
    </alternativeName>
</protein>